<organism evidence="1 2">
    <name type="scientific">Nitrosomonas halophila</name>
    <dbReference type="NCBI Taxonomy" id="44576"/>
    <lineage>
        <taxon>Bacteria</taxon>
        <taxon>Pseudomonadati</taxon>
        <taxon>Pseudomonadota</taxon>
        <taxon>Betaproteobacteria</taxon>
        <taxon>Nitrosomonadales</taxon>
        <taxon>Nitrosomonadaceae</taxon>
        <taxon>Nitrosomonas</taxon>
    </lineage>
</organism>
<dbReference type="STRING" id="44576.SAMN05421881_106310"/>
<proteinExistence type="predicted"/>
<gene>
    <name evidence="1" type="ORF">SAMN05421881_106310</name>
</gene>
<protein>
    <submittedName>
        <fullName evidence="1">Uncharacterized protein</fullName>
    </submittedName>
</protein>
<keyword evidence="2" id="KW-1185">Reference proteome</keyword>
<reference evidence="1 2" key="1">
    <citation type="submission" date="2016-10" db="EMBL/GenBank/DDBJ databases">
        <authorList>
            <person name="de Groot N.N."/>
        </authorList>
    </citation>
    <scope>NUCLEOTIDE SEQUENCE [LARGE SCALE GENOMIC DNA]</scope>
    <source>
        <strain evidence="1 2">Nm1</strain>
    </source>
</reference>
<dbReference type="AlphaFoldDB" id="A0A1H3MPP4"/>
<evidence type="ECO:0000313" key="2">
    <source>
        <dbReference type="Proteomes" id="UP000198640"/>
    </source>
</evidence>
<evidence type="ECO:0000313" key="1">
    <source>
        <dbReference type="EMBL" id="SDY78712.1"/>
    </source>
</evidence>
<sequence length="57" mass="6730">MHIFSLHVLPFAFSHLWAMWARALPGILNPLKDCCGFWCADQMPQRHPRDRRLTRAI</sequence>
<accession>A0A1H3MPP4</accession>
<dbReference type="Proteomes" id="UP000198640">
    <property type="component" value="Unassembled WGS sequence"/>
</dbReference>
<dbReference type="EMBL" id="FNOY01000063">
    <property type="protein sequence ID" value="SDY78712.1"/>
    <property type="molecule type" value="Genomic_DNA"/>
</dbReference>
<name>A0A1H3MPP4_9PROT</name>